<evidence type="ECO:0000313" key="2">
    <source>
        <dbReference type="EMBL" id="GFN86305.1"/>
    </source>
</evidence>
<sequence>LVTCEILFYLVASDLAPLSPGTETPLTIAVTLGKSKCREVIITLVSGGAHLDFRNRQGQTALHRSAIVGNAEAIRTLLDLGASPDVKDALDLTPLYYSVCNEDSVQECSHMLLHERARIGMCDANGWYEIHQVSSREAGQ</sequence>
<dbReference type="PANTHER" id="PTHR24135:SF28">
    <property type="entry name" value="LD13733P"/>
    <property type="match status" value="1"/>
</dbReference>
<accession>A0AAV3YVB2</accession>
<protein>
    <submittedName>
        <fullName evidence="2">Sh3 and multiple ankyrin repeat domains protein 3</fullName>
    </submittedName>
</protein>
<dbReference type="InterPro" id="IPR051569">
    <property type="entry name" value="SHANK"/>
</dbReference>
<name>A0AAV3YVB2_9GAST</name>
<gene>
    <name evidence="2" type="ORF">PoB_001281100</name>
</gene>
<dbReference type="GO" id="GO:0045211">
    <property type="term" value="C:postsynaptic membrane"/>
    <property type="evidence" value="ECO:0007669"/>
    <property type="project" value="TreeGrafter"/>
</dbReference>
<proteinExistence type="predicted"/>
<dbReference type="PROSITE" id="PS50088">
    <property type="entry name" value="ANK_REPEAT"/>
    <property type="match status" value="1"/>
</dbReference>
<dbReference type="GO" id="GO:0030160">
    <property type="term" value="F:synaptic receptor adaptor activity"/>
    <property type="evidence" value="ECO:0007669"/>
    <property type="project" value="TreeGrafter"/>
</dbReference>
<comment type="caution">
    <text evidence="2">The sequence shown here is derived from an EMBL/GenBank/DDBJ whole genome shotgun (WGS) entry which is preliminary data.</text>
</comment>
<dbReference type="EMBL" id="BLXT01001505">
    <property type="protein sequence ID" value="GFN86305.1"/>
    <property type="molecule type" value="Genomic_DNA"/>
</dbReference>
<dbReference type="InterPro" id="IPR036770">
    <property type="entry name" value="Ankyrin_rpt-contain_sf"/>
</dbReference>
<keyword evidence="1" id="KW-0040">ANK repeat</keyword>
<dbReference type="InterPro" id="IPR002110">
    <property type="entry name" value="Ankyrin_rpt"/>
</dbReference>
<feature type="non-terminal residue" evidence="2">
    <location>
        <position position="1"/>
    </location>
</feature>
<keyword evidence="3" id="KW-1185">Reference proteome</keyword>
<dbReference type="GO" id="GO:0035255">
    <property type="term" value="F:ionotropic glutamate receptor binding"/>
    <property type="evidence" value="ECO:0007669"/>
    <property type="project" value="TreeGrafter"/>
</dbReference>
<dbReference type="Proteomes" id="UP000735302">
    <property type="component" value="Unassembled WGS sequence"/>
</dbReference>
<dbReference type="AlphaFoldDB" id="A0AAV3YVB2"/>
<dbReference type="GO" id="GO:0043197">
    <property type="term" value="C:dendritic spine"/>
    <property type="evidence" value="ECO:0007669"/>
    <property type="project" value="TreeGrafter"/>
</dbReference>
<feature type="repeat" description="ANK" evidence="1">
    <location>
        <begin position="57"/>
        <end position="89"/>
    </location>
</feature>
<evidence type="ECO:0000256" key="1">
    <source>
        <dbReference type="PROSITE-ProRule" id="PRU00023"/>
    </source>
</evidence>
<evidence type="ECO:0000313" key="3">
    <source>
        <dbReference type="Proteomes" id="UP000735302"/>
    </source>
</evidence>
<dbReference type="PROSITE" id="PS50297">
    <property type="entry name" value="ANK_REP_REGION"/>
    <property type="match status" value="1"/>
</dbReference>
<reference evidence="2 3" key="1">
    <citation type="journal article" date="2021" name="Elife">
        <title>Chloroplast acquisition without the gene transfer in kleptoplastic sea slugs, Plakobranchus ocellatus.</title>
        <authorList>
            <person name="Maeda T."/>
            <person name="Takahashi S."/>
            <person name="Yoshida T."/>
            <person name="Shimamura S."/>
            <person name="Takaki Y."/>
            <person name="Nagai Y."/>
            <person name="Toyoda A."/>
            <person name="Suzuki Y."/>
            <person name="Arimoto A."/>
            <person name="Ishii H."/>
            <person name="Satoh N."/>
            <person name="Nishiyama T."/>
            <person name="Hasebe M."/>
            <person name="Maruyama T."/>
            <person name="Minagawa J."/>
            <person name="Obokata J."/>
            <person name="Shigenobu S."/>
        </authorList>
    </citation>
    <scope>NUCLEOTIDE SEQUENCE [LARGE SCALE GENOMIC DNA]</scope>
</reference>
<organism evidence="2 3">
    <name type="scientific">Plakobranchus ocellatus</name>
    <dbReference type="NCBI Taxonomy" id="259542"/>
    <lineage>
        <taxon>Eukaryota</taxon>
        <taxon>Metazoa</taxon>
        <taxon>Spiralia</taxon>
        <taxon>Lophotrochozoa</taxon>
        <taxon>Mollusca</taxon>
        <taxon>Gastropoda</taxon>
        <taxon>Heterobranchia</taxon>
        <taxon>Euthyneura</taxon>
        <taxon>Panpulmonata</taxon>
        <taxon>Sacoglossa</taxon>
        <taxon>Placobranchoidea</taxon>
        <taxon>Plakobranchidae</taxon>
        <taxon>Plakobranchus</taxon>
    </lineage>
</organism>
<dbReference type="SMART" id="SM00248">
    <property type="entry name" value="ANK"/>
    <property type="match status" value="3"/>
</dbReference>
<dbReference type="GO" id="GO:0014069">
    <property type="term" value="C:postsynaptic density"/>
    <property type="evidence" value="ECO:0007669"/>
    <property type="project" value="TreeGrafter"/>
</dbReference>
<dbReference type="SUPFAM" id="SSF48403">
    <property type="entry name" value="Ankyrin repeat"/>
    <property type="match status" value="1"/>
</dbReference>
<dbReference type="Gene3D" id="1.25.40.20">
    <property type="entry name" value="Ankyrin repeat-containing domain"/>
    <property type="match status" value="1"/>
</dbReference>
<dbReference type="Pfam" id="PF12796">
    <property type="entry name" value="Ank_2"/>
    <property type="match status" value="1"/>
</dbReference>
<dbReference type="PANTHER" id="PTHR24135">
    <property type="entry name" value="SH3 AND MULTIPLE ANKYRIN REPEAT DOMAINS PROTEIN"/>
    <property type="match status" value="1"/>
</dbReference>